<name>A0A9W7WDP9_TRIRA</name>
<evidence type="ECO:0000313" key="2">
    <source>
        <dbReference type="Proteomes" id="UP001059041"/>
    </source>
</evidence>
<sequence length="75" mass="8198">MSATTSEDQDMFCKKAVALIVDLCLDSSPYLDSETCQDFLLLLTNENPNISSSDPDELLFTGSDSCVMRWGRGGV</sequence>
<dbReference type="AlphaFoldDB" id="A0A9W7WDP9"/>
<comment type="caution">
    <text evidence="1">The sequence shown here is derived from an EMBL/GenBank/DDBJ whole genome shotgun (WGS) entry which is preliminary data.</text>
</comment>
<organism evidence="1 2">
    <name type="scientific">Triplophysa rosa</name>
    <name type="common">Cave loach</name>
    <dbReference type="NCBI Taxonomy" id="992332"/>
    <lineage>
        <taxon>Eukaryota</taxon>
        <taxon>Metazoa</taxon>
        <taxon>Chordata</taxon>
        <taxon>Craniata</taxon>
        <taxon>Vertebrata</taxon>
        <taxon>Euteleostomi</taxon>
        <taxon>Actinopterygii</taxon>
        <taxon>Neopterygii</taxon>
        <taxon>Teleostei</taxon>
        <taxon>Ostariophysi</taxon>
        <taxon>Cypriniformes</taxon>
        <taxon>Nemacheilidae</taxon>
        <taxon>Triplophysa</taxon>
    </lineage>
</organism>
<dbReference type="EMBL" id="JAFHDT010000020">
    <property type="protein sequence ID" value="KAI7795214.1"/>
    <property type="molecule type" value="Genomic_DNA"/>
</dbReference>
<dbReference type="Proteomes" id="UP001059041">
    <property type="component" value="Linkage Group LG20"/>
</dbReference>
<gene>
    <name evidence="1" type="ORF">IRJ41_011655</name>
</gene>
<evidence type="ECO:0000313" key="1">
    <source>
        <dbReference type="EMBL" id="KAI7795214.1"/>
    </source>
</evidence>
<proteinExistence type="predicted"/>
<keyword evidence="2" id="KW-1185">Reference proteome</keyword>
<reference evidence="1" key="1">
    <citation type="submission" date="2021-02" db="EMBL/GenBank/DDBJ databases">
        <title>Comparative genomics reveals that relaxation of natural selection precedes convergent phenotypic evolution of cavefish.</title>
        <authorList>
            <person name="Peng Z."/>
        </authorList>
    </citation>
    <scope>NUCLEOTIDE SEQUENCE</scope>
    <source>
        <tissue evidence="1">Muscle</tissue>
    </source>
</reference>
<protein>
    <submittedName>
        <fullName evidence="1">Synaptotagmin-6-like</fullName>
    </submittedName>
</protein>
<accession>A0A9W7WDP9</accession>